<evidence type="ECO:0000313" key="6">
    <source>
        <dbReference type="EMBL" id="KAJ57073.1"/>
    </source>
</evidence>
<dbReference type="Gene3D" id="3.40.190.10">
    <property type="entry name" value="Periplasmic binding protein-like II"/>
    <property type="match status" value="2"/>
</dbReference>
<organism evidence="6 7">
    <name type="scientific">Actibacterium mucosum KCTC 23349</name>
    <dbReference type="NCBI Taxonomy" id="1454373"/>
    <lineage>
        <taxon>Bacteria</taxon>
        <taxon>Pseudomonadati</taxon>
        <taxon>Pseudomonadota</taxon>
        <taxon>Alphaproteobacteria</taxon>
        <taxon>Rhodobacterales</taxon>
        <taxon>Roseobacteraceae</taxon>
        <taxon>Actibacterium</taxon>
    </lineage>
</organism>
<proteinExistence type="predicted"/>
<comment type="subcellular location">
    <subcellularLocation>
        <location evidence="1">Endomembrane system</location>
    </subcellularLocation>
</comment>
<dbReference type="PANTHER" id="PTHR30024:SF43">
    <property type="entry name" value="BLL4572 PROTEIN"/>
    <property type="match status" value="1"/>
</dbReference>
<evidence type="ECO:0000256" key="3">
    <source>
        <dbReference type="ARBA" id="ARBA00022475"/>
    </source>
</evidence>
<dbReference type="EMBL" id="JFKE01000001">
    <property type="protein sequence ID" value="KAJ57073.1"/>
    <property type="molecule type" value="Genomic_DNA"/>
</dbReference>
<dbReference type="Pfam" id="PF13379">
    <property type="entry name" value="NMT1_2"/>
    <property type="match status" value="1"/>
</dbReference>
<dbReference type="PANTHER" id="PTHR30024">
    <property type="entry name" value="ALIPHATIC SULFONATES-BINDING PROTEIN-RELATED"/>
    <property type="match status" value="1"/>
</dbReference>
<keyword evidence="7" id="KW-1185">Reference proteome</keyword>
<dbReference type="RefSeq" id="WP_035255291.1">
    <property type="nucleotide sequence ID" value="NZ_JFKE01000001.1"/>
</dbReference>
<sequence>MKVETIRAGYVPLVDAAPLIVAHEMGFAAEEGLHIALHKAPSWSSLRDMLVFGQIDAAHMLSPVPVAMRLGMGGVQTPLDALSVLSVNGPVIGVSRAIEARLREAGYDFDFSDAGKAGAALAAACEGPLRFGVPFPFSMHVELLHYWLNGLSDRVPGPPAIHTIPPPLMARAMADGEIDAFCVGEPWGSMAVENGSGALLLPGNAIWASEPDKVLAVRHEWAEAQGELTGRLLRAVWRAGRWLAEGGQQTTASEILARPDYLGVPAEVIDRAFTGRLVISNHGDERVVPRFLDFHHGAATFPWRSQAAWIGAQLAKRAGQDIAAAISIAKTVFRTDLYREHLRDVVSDMPGASEKLEGAISVETTAASESGRLFLQPDPFFDGRIFDPLSAKR</sequence>
<protein>
    <submittedName>
        <fullName evidence="6">Nitrate transporter</fullName>
    </submittedName>
</protein>
<dbReference type="GO" id="GO:0012505">
    <property type="term" value="C:endomembrane system"/>
    <property type="evidence" value="ECO:0007669"/>
    <property type="project" value="UniProtKB-SubCell"/>
</dbReference>
<evidence type="ECO:0000256" key="1">
    <source>
        <dbReference type="ARBA" id="ARBA00004308"/>
    </source>
</evidence>
<name>A0A037ZNF7_9RHOB</name>
<dbReference type="AlphaFoldDB" id="A0A037ZNF7"/>
<evidence type="ECO:0000313" key="7">
    <source>
        <dbReference type="Proteomes" id="UP000026249"/>
    </source>
</evidence>
<evidence type="ECO:0000256" key="5">
    <source>
        <dbReference type="ARBA" id="ARBA00023136"/>
    </source>
</evidence>
<comment type="caution">
    <text evidence="6">The sequence shown here is derived from an EMBL/GenBank/DDBJ whole genome shotgun (WGS) entry which is preliminary data.</text>
</comment>
<gene>
    <name evidence="6" type="ORF">ACMU_00860</name>
</gene>
<accession>A0A037ZNF7</accession>
<dbReference type="Proteomes" id="UP000026249">
    <property type="component" value="Unassembled WGS sequence"/>
</dbReference>
<keyword evidence="5" id="KW-0472">Membrane</keyword>
<dbReference type="CDD" id="cd13553">
    <property type="entry name" value="PBP2_NrtA_CpmA_like"/>
    <property type="match status" value="1"/>
</dbReference>
<keyword evidence="2" id="KW-0813">Transport</keyword>
<dbReference type="STRING" id="1454373.ACMU_00860"/>
<evidence type="ECO:0000256" key="4">
    <source>
        <dbReference type="ARBA" id="ARBA00022519"/>
    </source>
</evidence>
<reference evidence="6 7" key="1">
    <citation type="submission" date="2014-03" db="EMBL/GenBank/DDBJ databases">
        <title>Draft Genome Sequence of Actibacterium mucosum KCTC 23349, a Marine Alphaproteobacterium with Complex Ionic Requirements Isolated from Mediterranean Seawater at Malvarrosa Beach, Valencia, Spain.</title>
        <authorList>
            <person name="Arahal D.R."/>
            <person name="Shao Z."/>
            <person name="Lai Q."/>
            <person name="Pujalte M.J."/>
        </authorList>
    </citation>
    <scope>NUCLEOTIDE SEQUENCE [LARGE SCALE GENOMIC DNA]</scope>
    <source>
        <strain evidence="6 7">KCTC 23349</strain>
    </source>
</reference>
<dbReference type="SUPFAM" id="SSF53850">
    <property type="entry name" value="Periplasmic binding protein-like II"/>
    <property type="match status" value="1"/>
</dbReference>
<keyword evidence="3" id="KW-1003">Cell membrane</keyword>
<keyword evidence="4" id="KW-0997">Cell inner membrane</keyword>
<dbReference type="OrthoDB" id="570524at2"/>
<dbReference type="InterPro" id="IPR044527">
    <property type="entry name" value="NrtA/CpmA_ABC-bd_dom"/>
</dbReference>
<evidence type="ECO:0000256" key="2">
    <source>
        <dbReference type="ARBA" id="ARBA00022448"/>
    </source>
</evidence>